<name>A0A834U8X4_VESPE</name>
<proteinExistence type="predicted"/>
<protein>
    <submittedName>
        <fullName evidence="1">Uncharacterized protein</fullName>
    </submittedName>
</protein>
<dbReference type="Proteomes" id="UP000600918">
    <property type="component" value="Unassembled WGS sequence"/>
</dbReference>
<dbReference type="EMBL" id="JACSDY010000008">
    <property type="protein sequence ID" value="KAF7422011.1"/>
    <property type="molecule type" value="Genomic_DNA"/>
</dbReference>
<accession>A0A834U8X4</accession>
<sequence length="70" mass="7743">MTFASWSIRPRAGFGKIILTKIPDKASFLTGRTCARNTCNEGANKEIRTGVDHVVWIMWGFYGAAATVNH</sequence>
<dbReference type="AlphaFoldDB" id="A0A834U8X4"/>
<reference evidence="1" key="1">
    <citation type="journal article" date="2020" name="G3 (Bethesda)">
        <title>High-Quality Assemblies for Three Invasive Social Wasps from the &lt;i&gt;Vespula&lt;/i&gt; Genus.</title>
        <authorList>
            <person name="Harrop T.W.R."/>
            <person name="Guhlin J."/>
            <person name="McLaughlin G.M."/>
            <person name="Permina E."/>
            <person name="Stockwell P."/>
            <person name="Gilligan J."/>
            <person name="Le Lec M.F."/>
            <person name="Gruber M.A.M."/>
            <person name="Quinn O."/>
            <person name="Lovegrove M."/>
            <person name="Duncan E.J."/>
            <person name="Remnant E.J."/>
            <person name="Van Eeckhoven J."/>
            <person name="Graham B."/>
            <person name="Knapp R.A."/>
            <person name="Langford K.W."/>
            <person name="Kronenberg Z."/>
            <person name="Press M.O."/>
            <person name="Eacker S.M."/>
            <person name="Wilson-Rankin E.E."/>
            <person name="Purcell J."/>
            <person name="Lester P.J."/>
            <person name="Dearden P.K."/>
        </authorList>
    </citation>
    <scope>NUCLEOTIDE SEQUENCE</scope>
    <source>
        <strain evidence="1">Volc-1</strain>
    </source>
</reference>
<gene>
    <name evidence="1" type="ORF">H0235_009847</name>
</gene>
<comment type="caution">
    <text evidence="1">The sequence shown here is derived from an EMBL/GenBank/DDBJ whole genome shotgun (WGS) entry which is preliminary data.</text>
</comment>
<keyword evidence="2" id="KW-1185">Reference proteome</keyword>
<evidence type="ECO:0000313" key="2">
    <source>
        <dbReference type="Proteomes" id="UP000600918"/>
    </source>
</evidence>
<organism evidence="1 2">
    <name type="scientific">Vespula pensylvanica</name>
    <name type="common">Western yellow jacket</name>
    <name type="synonym">Wasp</name>
    <dbReference type="NCBI Taxonomy" id="30213"/>
    <lineage>
        <taxon>Eukaryota</taxon>
        <taxon>Metazoa</taxon>
        <taxon>Ecdysozoa</taxon>
        <taxon>Arthropoda</taxon>
        <taxon>Hexapoda</taxon>
        <taxon>Insecta</taxon>
        <taxon>Pterygota</taxon>
        <taxon>Neoptera</taxon>
        <taxon>Endopterygota</taxon>
        <taxon>Hymenoptera</taxon>
        <taxon>Apocrita</taxon>
        <taxon>Aculeata</taxon>
        <taxon>Vespoidea</taxon>
        <taxon>Vespidae</taxon>
        <taxon>Vespinae</taxon>
        <taxon>Vespula</taxon>
    </lineage>
</organism>
<evidence type="ECO:0000313" key="1">
    <source>
        <dbReference type="EMBL" id="KAF7422011.1"/>
    </source>
</evidence>